<proteinExistence type="predicted"/>
<name>A0ACB8A5R4_9AGAM</name>
<evidence type="ECO:0000313" key="1">
    <source>
        <dbReference type="EMBL" id="KAH7908660.1"/>
    </source>
</evidence>
<evidence type="ECO:0000313" key="2">
    <source>
        <dbReference type="Proteomes" id="UP000790377"/>
    </source>
</evidence>
<keyword evidence="1" id="KW-0503">Monooxygenase</keyword>
<comment type="caution">
    <text evidence="1">The sequence shown here is derived from an EMBL/GenBank/DDBJ whole genome shotgun (WGS) entry which is preliminary data.</text>
</comment>
<gene>
    <name evidence="1" type="ORF">BJ138DRAFT_1068416</name>
</gene>
<accession>A0ACB8A5R4</accession>
<dbReference type="EMBL" id="MU267806">
    <property type="protein sequence ID" value="KAH7908660.1"/>
    <property type="molecule type" value="Genomic_DNA"/>
</dbReference>
<keyword evidence="1" id="KW-0560">Oxidoreductase</keyword>
<dbReference type="Proteomes" id="UP000790377">
    <property type="component" value="Unassembled WGS sequence"/>
</dbReference>
<sequence length="557" mass="60880">MDSPTVLVVGAGPSGLVLALSLLKNGVSVRIVDKDTALHVGQRGAGIMPRSLELFNLLGVLAEVVGSSAVSLPMRSYELPGGTEPLRAWRMSPLEEPTSATPWPNAAMLAQSRTVAILRSYLQTFSCDVELGSRLVSFDQKTDHIVAHLAKTVDGVEVQEAVKTGWLVGADGAHSTVRKQLDLNFVGETRNERFVIADVHLKGLDMHNIHLFGGGPSGTILIWPSEVKTGDLMTVYIVGKDVDYEKLSSNYDAFKEYFYAKMGRPDIVLGDCTWITDYRPSIRMVDKCQEGRAFVVGDAAHVHPLTGGQGLNTSIQDSMNLGWKLALVAKGQASPDLLLSYTEERLPVIAEVLNISTAILNKTSAAAKGDQDHWKRGGPLSQLGINYRWSSVIVDQRARDTRGEESEPGVKDSYGQFSDAVVHAGDRAPDASHLVNLLTKEEKTLFQIFGASFHTAIFFPARDRDGSRLLDCLKRYPPEFIRLIAVVTESEGYVDLGESGTDTYHDSQGHAYNNYSMGDMSMVVIVRPDGIVGAIVHDEVGLQTYFQKLTLQQSFDK</sequence>
<protein>
    <submittedName>
        <fullName evidence="1">Monooxygenase</fullName>
    </submittedName>
</protein>
<keyword evidence="2" id="KW-1185">Reference proteome</keyword>
<reference evidence="1" key="1">
    <citation type="journal article" date="2021" name="New Phytol.">
        <title>Evolutionary innovations through gain and loss of genes in the ectomycorrhizal Boletales.</title>
        <authorList>
            <person name="Wu G."/>
            <person name="Miyauchi S."/>
            <person name="Morin E."/>
            <person name="Kuo A."/>
            <person name="Drula E."/>
            <person name="Varga T."/>
            <person name="Kohler A."/>
            <person name="Feng B."/>
            <person name="Cao Y."/>
            <person name="Lipzen A."/>
            <person name="Daum C."/>
            <person name="Hundley H."/>
            <person name="Pangilinan J."/>
            <person name="Johnson J."/>
            <person name="Barry K."/>
            <person name="LaButti K."/>
            <person name="Ng V."/>
            <person name="Ahrendt S."/>
            <person name="Min B."/>
            <person name="Choi I.G."/>
            <person name="Park H."/>
            <person name="Plett J.M."/>
            <person name="Magnuson J."/>
            <person name="Spatafora J.W."/>
            <person name="Nagy L.G."/>
            <person name="Henrissat B."/>
            <person name="Grigoriev I.V."/>
            <person name="Yang Z.L."/>
            <person name="Xu J."/>
            <person name="Martin F.M."/>
        </authorList>
    </citation>
    <scope>NUCLEOTIDE SEQUENCE</scope>
    <source>
        <strain evidence="1">ATCC 28755</strain>
    </source>
</reference>
<organism evidence="1 2">
    <name type="scientific">Hygrophoropsis aurantiaca</name>
    <dbReference type="NCBI Taxonomy" id="72124"/>
    <lineage>
        <taxon>Eukaryota</taxon>
        <taxon>Fungi</taxon>
        <taxon>Dikarya</taxon>
        <taxon>Basidiomycota</taxon>
        <taxon>Agaricomycotina</taxon>
        <taxon>Agaricomycetes</taxon>
        <taxon>Agaricomycetidae</taxon>
        <taxon>Boletales</taxon>
        <taxon>Coniophorineae</taxon>
        <taxon>Hygrophoropsidaceae</taxon>
        <taxon>Hygrophoropsis</taxon>
    </lineage>
</organism>